<protein>
    <recommendedName>
        <fullName evidence="1">RNA polymerase sigma-70 region 3 domain-containing protein</fullName>
    </recommendedName>
</protein>
<reference evidence="2 3" key="2">
    <citation type="submission" date="2017-10" db="EMBL/GenBank/DDBJ databases">
        <title>Genome analyses suggest a sexual origin of heterokaryosis in a supposedly ancient asexual fungus.</title>
        <authorList>
            <person name="Corradi N."/>
            <person name="Sedzielewska K."/>
            <person name="Noel J."/>
            <person name="Charron P."/>
            <person name="Farinelli L."/>
            <person name="Marton T."/>
            <person name="Kruger M."/>
            <person name="Pelin A."/>
            <person name="Brachmann A."/>
            <person name="Corradi N."/>
        </authorList>
    </citation>
    <scope>NUCLEOTIDE SEQUENCE [LARGE SCALE GENOMIC DNA]</scope>
    <source>
        <strain evidence="2 3">A1</strain>
    </source>
</reference>
<dbReference type="Pfam" id="PF04539">
    <property type="entry name" value="Sigma70_r3"/>
    <property type="match status" value="1"/>
</dbReference>
<dbReference type="InterPro" id="IPR036388">
    <property type="entry name" value="WH-like_DNA-bd_sf"/>
</dbReference>
<dbReference type="InterPro" id="IPR007624">
    <property type="entry name" value="RNA_pol_sigma70_r3"/>
</dbReference>
<dbReference type="AlphaFoldDB" id="A0A2N0QMP8"/>
<reference evidence="2 3" key="1">
    <citation type="submission" date="2017-10" db="EMBL/GenBank/DDBJ databases">
        <title>Extensive intraspecific genome diversity in a model arbuscular mycorrhizal fungus.</title>
        <authorList>
            <person name="Chen E.C.H."/>
            <person name="Morin E."/>
            <person name="Baudet D."/>
            <person name="Noel J."/>
            <person name="Ndikumana S."/>
            <person name="Charron P."/>
            <person name="St-Onge C."/>
            <person name="Giorgi J."/>
            <person name="Grigoriev I.V."/>
            <person name="Roux C."/>
            <person name="Martin F.M."/>
            <person name="Corradi N."/>
        </authorList>
    </citation>
    <scope>NUCLEOTIDE SEQUENCE [LARGE SCALE GENOMIC DNA]</scope>
    <source>
        <strain evidence="2 3">A1</strain>
    </source>
</reference>
<evidence type="ECO:0000313" key="2">
    <source>
        <dbReference type="EMBL" id="PKC52324.1"/>
    </source>
</evidence>
<dbReference type="InterPro" id="IPR013324">
    <property type="entry name" value="RNA_pol_sigma_r3/r4-like"/>
</dbReference>
<name>A0A2N0QMP8_9GLOM</name>
<feature type="non-terminal residue" evidence="2">
    <location>
        <position position="63"/>
    </location>
</feature>
<proteinExistence type="predicted"/>
<gene>
    <name evidence="2" type="ORF">RhiirA1_481770</name>
</gene>
<dbReference type="GO" id="GO:0003700">
    <property type="term" value="F:DNA-binding transcription factor activity"/>
    <property type="evidence" value="ECO:0007669"/>
    <property type="project" value="InterPro"/>
</dbReference>
<comment type="caution">
    <text evidence="2">The sequence shown here is derived from an EMBL/GenBank/DDBJ whole genome shotgun (WGS) entry which is preliminary data.</text>
</comment>
<dbReference type="VEuPathDB" id="FungiDB:RhiirA1_481770"/>
<organism evidence="2 3">
    <name type="scientific">Rhizophagus irregularis</name>
    <dbReference type="NCBI Taxonomy" id="588596"/>
    <lineage>
        <taxon>Eukaryota</taxon>
        <taxon>Fungi</taxon>
        <taxon>Fungi incertae sedis</taxon>
        <taxon>Mucoromycota</taxon>
        <taxon>Glomeromycotina</taxon>
        <taxon>Glomeromycetes</taxon>
        <taxon>Glomerales</taxon>
        <taxon>Glomeraceae</taxon>
        <taxon>Rhizophagus</taxon>
    </lineage>
</organism>
<evidence type="ECO:0000313" key="3">
    <source>
        <dbReference type="Proteomes" id="UP000232688"/>
    </source>
</evidence>
<sequence length="63" mass="7253">MAVDQLTYELQHSPSIQEIAKFLHVQEEDILEAMEMSRSYQALSMDKSIESDFDGNNVTLFDL</sequence>
<accession>A0A2N0QMP8</accession>
<dbReference type="Gene3D" id="1.10.10.10">
    <property type="entry name" value="Winged helix-like DNA-binding domain superfamily/Winged helix DNA-binding domain"/>
    <property type="match status" value="1"/>
</dbReference>
<dbReference type="EMBL" id="LLXH01005986">
    <property type="protein sequence ID" value="PKC52324.1"/>
    <property type="molecule type" value="Genomic_DNA"/>
</dbReference>
<feature type="domain" description="RNA polymerase sigma-70 region 3" evidence="1">
    <location>
        <begin position="2"/>
        <end position="53"/>
    </location>
</feature>
<dbReference type="Proteomes" id="UP000232688">
    <property type="component" value="Unassembled WGS sequence"/>
</dbReference>
<dbReference type="GO" id="GO:0006352">
    <property type="term" value="P:DNA-templated transcription initiation"/>
    <property type="evidence" value="ECO:0007669"/>
    <property type="project" value="InterPro"/>
</dbReference>
<dbReference type="SUPFAM" id="SSF88659">
    <property type="entry name" value="Sigma3 and sigma4 domains of RNA polymerase sigma factors"/>
    <property type="match status" value="1"/>
</dbReference>
<evidence type="ECO:0000259" key="1">
    <source>
        <dbReference type="Pfam" id="PF04539"/>
    </source>
</evidence>